<accession>A0ABP8NJE2</accession>
<gene>
    <name evidence="2" type="ORF">GCM10023156_55190</name>
</gene>
<feature type="region of interest" description="Disordered" evidence="1">
    <location>
        <begin position="74"/>
        <end position="93"/>
    </location>
</feature>
<dbReference type="Proteomes" id="UP001500840">
    <property type="component" value="Unassembled WGS sequence"/>
</dbReference>
<evidence type="ECO:0000313" key="2">
    <source>
        <dbReference type="EMBL" id="GAA4466426.1"/>
    </source>
</evidence>
<proteinExistence type="predicted"/>
<comment type="caution">
    <text evidence="2">The sequence shown here is derived from an EMBL/GenBank/DDBJ whole genome shotgun (WGS) entry which is preliminary data.</text>
</comment>
<evidence type="ECO:0000256" key="1">
    <source>
        <dbReference type="SAM" id="MobiDB-lite"/>
    </source>
</evidence>
<evidence type="ECO:0000313" key="3">
    <source>
        <dbReference type="Proteomes" id="UP001500840"/>
    </source>
</evidence>
<sequence length="108" mass="12037">MEMFRVDRIARPWQSNGIGRMRTTQLNIPALLGVSLLFLSFAGCRGGGWLPPAGTMNQQQANAIVHDPFPQNDIAPYEAASRPPSYQQPLPEPVRNRLIPDAMPWLGR</sequence>
<name>A0ABP8NJE2_9BACT</name>
<evidence type="ECO:0008006" key="4">
    <source>
        <dbReference type="Google" id="ProtNLM"/>
    </source>
</evidence>
<protein>
    <recommendedName>
        <fullName evidence="4">Membrane or secreted protein</fullName>
    </recommendedName>
</protein>
<organism evidence="2 3">
    <name type="scientific">Novipirellula rosea</name>
    <dbReference type="NCBI Taxonomy" id="1031540"/>
    <lineage>
        <taxon>Bacteria</taxon>
        <taxon>Pseudomonadati</taxon>
        <taxon>Planctomycetota</taxon>
        <taxon>Planctomycetia</taxon>
        <taxon>Pirellulales</taxon>
        <taxon>Pirellulaceae</taxon>
        <taxon>Novipirellula</taxon>
    </lineage>
</organism>
<dbReference type="EMBL" id="BAABGA010000082">
    <property type="protein sequence ID" value="GAA4466426.1"/>
    <property type="molecule type" value="Genomic_DNA"/>
</dbReference>
<reference evidence="3" key="1">
    <citation type="journal article" date="2019" name="Int. J. Syst. Evol. Microbiol.">
        <title>The Global Catalogue of Microorganisms (GCM) 10K type strain sequencing project: providing services to taxonomists for standard genome sequencing and annotation.</title>
        <authorList>
            <consortium name="The Broad Institute Genomics Platform"/>
            <consortium name="The Broad Institute Genome Sequencing Center for Infectious Disease"/>
            <person name="Wu L."/>
            <person name="Ma J."/>
        </authorList>
    </citation>
    <scope>NUCLEOTIDE SEQUENCE [LARGE SCALE GENOMIC DNA]</scope>
    <source>
        <strain evidence="3">JCM 17759</strain>
    </source>
</reference>
<keyword evidence="3" id="KW-1185">Reference proteome</keyword>